<sequence>MAKLKKSTQATASSKKKRVQDFTFDKKNLYLLSAGIIGIVVAFILMAQPPVDGFLSRTLAPVILVISYLIIIPMAIMYGKKKEN</sequence>
<name>A0A7V1LN45_CALAY</name>
<dbReference type="Proteomes" id="UP000886005">
    <property type="component" value="Unassembled WGS sequence"/>
</dbReference>
<evidence type="ECO:0008006" key="3">
    <source>
        <dbReference type="Google" id="ProtNLM"/>
    </source>
</evidence>
<keyword evidence="1" id="KW-0472">Membrane</keyword>
<comment type="caution">
    <text evidence="2">The sequence shown here is derived from an EMBL/GenBank/DDBJ whole genome shotgun (WGS) entry which is preliminary data.</text>
</comment>
<feature type="transmembrane region" description="Helical" evidence="1">
    <location>
        <begin position="28"/>
        <end position="47"/>
    </location>
</feature>
<dbReference type="EMBL" id="DRLD01000276">
    <property type="protein sequence ID" value="HED11046.1"/>
    <property type="molecule type" value="Genomic_DNA"/>
</dbReference>
<proteinExistence type="predicted"/>
<gene>
    <name evidence="2" type="ORF">ENJ10_10185</name>
</gene>
<keyword evidence="1" id="KW-1133">Transmembrane helix</keyword>
<evidence type="ECO:0000256" key="1">
    <source>
        <dbReference type="SAM" id="Phobius"/>
    </source>
</evidence>
<dbReference type="AlphaFoldDB" id="A0A7V1LN45"/>
<reference evidence="2" key="1">
    <citation type="journal article" date="2020" name="mSystems">
        <title>Genome- and Community-Level Interaction Insights into Carbon Utilization and Element Cycling Functions of Hydrothermarchaeota in Hydrothermal Sediment.</title>
        <authorList>
            <person name="Zhou Z."/>
            <person name="Liu Y."/>
            <person name="Xu W."/>
            <person name="Pan J."/>
            <person name="Luo Z.H."/>
            <person name="Li M."/>
        </authorList>
    </citation>
    <scope>NUCLEOTIDE SEQUENCE [LARGE SCALE GENOMIC DNA]</scope>
    <source>
        <strain evidence="2">HyVt-456</strain>
    </source>
</reference>
<accession>A0A7V1LN45</accession>
<organism evidence="2">
    <name type="scientific">Caldithrix abyssi</name>
    <dbReference type="NCBI Taxonomy" id="187145"/>
    <lineage>
        <taxon>Bacteria</taxon>
        <taxon>Pseudomonadati</taxon>
        <taxon>Calditrichota</taxon>
        <taxon>Calditrichia</taxon>
        <taxon>Calditrichales</taxon>
        <taxon>Calditrichaceae</taxon>
        <taxon>Caldithrix</taxon>
    </lineage>
</organism>
<protein>
    <recommendedName>
        <fullName evidence="3">DUF3098 domain-containing protein</fullName>
    </recommendedName>
</protein>
<keyword evidence="1" id="KW-0812">Transmembrane</keyword>
<feature type="transmembrane region" description="Helical" evidence="1">
    <location>
        <begin position="59"/>
        <end position="78"/>
    </location>
</feature>
<evidence type="ECO:0000313" key="2">
    <source>
        <dbReference type="EMBL" id="HED11046.1"/>
    </source>
</evidence>